<evidence type="ECO:0000313" key="3">
    <source>
        <dbReference type="EMBL" id="QHT03884.1"/>
    </source>
</evidence>
<protein>
    <recommendedName>
        <fullName evidence="4">DNA-directed RNA polymerase</fullName>
    </recommendedName>
</protein>
<dbReference type="AlphaFoldDB" id="A0A6C0CJN4"/>
<dbReference type="Gene3D" id="3.90.940.10">
    <property type="match status" value="1"/>
</dbReference>
<reference evidence="3" key="1">
    <citation type="journal article" date="2020" name="Nature">
        <title>Giant virus diversity and host interactions through global metagenomics.</title>
        <authorList>
            <person name="Schulz F."/>
            <person name="Roux S."/>
            <person name="Paez-Espino D."/>
            <person name="Jungbluth S."/>
            <person name="Walsh D.A."/>
            <person name="Denef V.J."/>
            <person name="McMahon K.D."/>
            <person name="Konstantinidis K.T."/>
            <person name="Eloe-Fadrosh E.A."/>
            <person name="Kyrpides N.C."/>
            <person name="Woyke T."/>
        </authorList>
    </citation>
    <scope>NUCLEOTIDE SEQUENCE</scope>
    <source>
        <strain evidence="3">GVMAG-M-3300021137-6</strain>
    </source>
</reference>
<proteinExistence type="predicted"/>
<name>A0A6C0CJN4_9ZZZZ</name>
<keyword evidence="2" id="KW-0804">Transcription</keyword>
<evidence type="ECO:0008006" key="4">
    <source>
        <dbReference type="Google" id="ProtNLM"/>
    </source>
</evidence>
<dbReference type="GO" id="GO:0003899">
    <property type="term" value="F:DNA-directed RNA polymerase activity"/>
    <property type="evidence" value="ECO:0007669"/>
    <property type="project" value="InterPro"/>
</dbReference>
<dbReference type="GO" id="GO:0006351">
    <property type="term" value="P:DNA-templated transcription"/>
    <property type="evidence" value="ECO:0007669"/>
    <property type="project" value="InterPro"/>
</dbReference>
<dbReference type="GO" id="GO:0003677">
    <property type="term" value="F:DNA binding"/>
    <property type="evidence" value="ECO:0007669"/>
    <property type="project" value="InterPro"/>
</dbReference>
<dbReference type="EMBL" id="MN739420">
    <property type="protein sequence ID" value="QHT03884.1"/>
    <property type="molecule type" value="Genomic_DNA"/>
</dbReference>
<organism evidence="3">
    <name type="scientific">viral metagenome</name>
    <dbReference type="NCBI Taxonomy" id="1070528"/>
    <lineage>
        <taxon>unclassified sequences</taxon>
        <taxon>metagenomes</taxon>
        <taxon>organismal metagenomes</taxon>
    </lineage>
</organism>
<dbReference type="GO" id="GO:0000428">
    <property type="term" value="C:DNA-directed RNA polymerase complex"/>
    <property type="evidence" value="ECO:0007669"/>
    <property type="project" value="UniProtKB-KW"/>
</dbReference>
<evidence type="ECO:0000256" key="1">
    <source>
        <dbReference type="ARBA" id="ARBA00022478"/>
    </source>
</evidence>
<evidence type="ECO:0000256" key="2">
    <source>
        <dbReference type="ARBA" id="ARBA00023163"/>
    </source>
</evidence>
<dbReference type="SUPFAM" id="SSF63562">
    <property type="entry name" value="RPB6/omega subunit-like"/>
    <property type="match status" value="1"/>
</dbReference>
<accession>A0A6C0CJN4</accession>
<sequence length="101" mass="11899">MASNKFVYRDEIVKAQETPRITLSYFSKYEYTALLGERVDLLYKGAPPMVPIQDFNRDDPRLLWKVAEREILERKLPLIIHRKLPGGRSEFMSLSELELAW</sequence>
<dbReference type="InterPro" id="IPR036161">
    <property type="entry name" value="RPB6/omega-like_sf"/>
</dbReference>
<keyword evidence="1" id="KW-0240">DNA-directed RNA polymerase</keyword>